<dbReference type="Pfam" id="PF00069">
    <property type="entry name" value="Pkinase"/>
    <property type="match status" value="1"/>
</dbReference>
<dbReference type="PANTHER" id="PTHR14136">
    <property type="entry name" value="BTB_POZ DOMAIN-CONTAINING PROTEIN KCTD9"/>
    <property type="match status" value="1"/>
</dbReference>
<reference evidence="2 3" key="1">
    <citation type="submission" date="2018-03" db="EMBL/GenBank/DDBJ databases">
        <title>The ancient ancestry and fast evolution of plastids.</title>
        <authorList>
            <person name="Moore K.R."/>
            <person name="Magnabosco C."/>
            <person name="Momper L."/>
            <person name="Gold D.A."/>
            <person name="Bosak T."/>
            <person name="Fournier G.P."/>
        </authorList>
    </citation>
    <scope>NUCLEOTIDE SEQUENCE [LARGE SCALE GENOMIC DNA]</scope>
    <source>
        <strain evidence="2 3">CCALA 037</strain>
    </source>
</reference>
<dbReference type="EMBL" id="PVWO01000161">
    <property type="protein sequence ID" value="PSB55828.1"/>
    <property type="molecule type" value="Genomic_DNA"/>
</dbReference>
<evidence type="ECO:0000313" key="2">
    <source>
        <dbReference type="EMBL" id="PSB55828.1"/>
    </source>
</evidence>
<feature type="domain" description="Protein kinase" evidence="1">
    <location>
        <begin position="1"/>
        <end position="200"/>
    </location>
</feature>
<gene>
    <name evidence="2" type="ORF">C7B77_13770</name>
</gene>
<dbReference type="SMART" id="SM00220">
    <property type="entry name" value="S_TKc"/>
    <property type="match status" value="1"/>
</dbReference>
<dbReference type="PROSITE" id="PS50011">
    <property type="entry name" value="PROTEIN_KINASE_DOM"/>
    <property type="match status" value="1"/>
</dbReference>
<comment type="caution">
    <text evidence="2">The sequence shown here is derived from an EMBL/GenBank/DDBJ whole genome shotgun (WGS) entry which is preliminary data.</text>
</comment>
<dbReference type="RefSeq" id="WP_106305600.1">
    <property type="nucleotide sequence ID" value="NZ_PVWO01000161.1"/>
</dbReference>
<dbReference type="SUPFAM" id="SSF56112">
    <property type="entry name" value="Protein kinase-like (PK-like)"/>
    <property type="match status" value="1"/>
</dbReference>
<organism evidence="2 3">
    <name type="scientific">Chamaesiphon polymorphus CCALA 037</name>
    <dbReference type="NCBI Taxonomy" id="2107692"/>
    <lineage>
        <taxon>Bacteria</taxon>
        <taxon>Bacillati</taxon>
        <taxon>Cyanobacteriota</taxon>
        <taxon>Cyanophyceae</taxon>
        <taxon>Gomontiellales</taxon>
        <taxon>Chamaesiphonaceae</taxon>
        <taxon>Chamaesiphon</taxon>
    </lineage>
</organism>
<dbReference type="InterPro" id="IPR000719">
    <property type="entry name" value="Prot_kinase_dom"/>
</dbReference>
<dbReference type="Pfam" id="PF00805">
    <property type="entry name" value="Pentapeptide"/>
    <property type="match status" value="2"/>
</dbReference>
<accession>A0A2T1GEB4</accession>
<sequence>MLNPNYYTSHLLEVSRIFCEDETWSIVTEYIDDERLEDYIADRGILSEDKAVEIIQKIGYALSYEKLERSLNRDIKPSNIIISSWREEPTLIDIGLSELIVSISKNMKSESPFYLATAKAEHGSDSQYIYALAATLYTCVTGDIPPSPEMRMVQDNLLPPQQLNPQISDRLNRLILTGMNLNPKDRSSSLDKWLSSIPLLRISENKFLCNFTCGQRTFTKLDMSDLQLSNNWLSRLKFSDINFTGTNFTETRLHNGKFERVDFSNAILKDASLYQSLFCRTNFQNADLRGADLCGTEFDNTNLKGANLCGANLKGAKISQQELKQSKTNFLTIFPNGKRGGWW</sequence>
<evidence type="ECO:0000259" key="1">
    <source>
        <dbReference type="PROSITE" id="PS50011"/>
    </source>
</evidence>
<name>A0A2T1GEB4_9CYAN</name>
<protein>
    <recommendedName>
        <fullName evidence="1">Protein kinase domain-containing protein</fullName>
    </recommendedName>
</protein>
<dbReference type="Gene3D" id="1.10.510.10">
    <property type="entry name" value="Transferase(Phosphotransferase) domain 1"/>
    <property type="match status" value="1"/>
</dbReference>
<dbReference type="Proteomes" id="UP000238937">
    <property type="component" value="Unassembled WGS sequence"/>
</dbReference>
<dbReference type="Gene3D" id="2.160.20.80">
    <property type="entry name" value="E3 ubiquitin-protein ligase SopA"/>
    <property type="match status" value="1"/>
</dbReference>
<dbReference type="InterPro" id="IPR001646">
    <property type="entry name" value="5peptide_repeat"/>
</dbReference>
<dbReference type="InterPro" id="IPR011009">
    <property type="entry name" value="Kinase-like_dom_sf"/>
</dbReference>
<dbReference type="InterPro" id="IPR051082">
    <property type="entry name" value="Pentapeptide-BTB/POZ_domain"/>
</dbReference>
<dbReference type="GO" id="GO:0004672">
    <property type="term" value="F:protein kinase activity"/>
    <property type="evidence" value="ECO:0007669"/>
    <property type="project" value="InterPro"/>
</dbReference>
<dbReference type="GO" id="GO:0005524">
    <property type="term" value="F:ATP binding"/>
    <property type="evidence" value="ECO:0007669"/>
    <property type="project" value="InterPro"/>
</dbReference>
<proteinExistence type="predicted"/>
<dbReference type="PANTHER" id="PTHR14136:SF17">
    <property type="entry name" value="BTB_POZ DOMAIN-CONTAINING PROTEIN KCTD9"/>
    <property type="match status" value="1"/>
</dbReference>
<dbReference type="AlphaFoldDB" id="A0A2T1GEB4"/>
<dbReference type="SUPFAM" id="SSF141571">
    <property type="entry name" value="Pentapeptide repeat-like"/>
    <property type="match status" value="1"/>
</dbReference>
<keyword evidence="3" id="KW-1185">Reference proteome</keyword>
<dbReference type="OrthoDB" id="581647at2"/>
<evidence type="ECO:0000313" key="3">
    <source>
        <dbReference type="Proteomes" id="UP000238937"/>
    </source>
</evidence>